<sequence>MSVFQLSNVLTASGDRLVADLGLTSARWQVLGAVTLGPPQSVASLARDLEVSRQNVQRIVNDLVRDGFVTFESNPKHRRAQLVVMTTQGAGVMAAAATRARPWAEHAGAALTPGDIDTARRVLHAIGAAVQGYDHHEPHEESA</sequence>
<evidence type="ECO:0000313" key="3">
    <source>
        <dbReference type="Proteomes" id="UP001501599"/>
    </source>
</evidence>
<dbReference type="PROSITE" id="PS50995">
    <property type="entry name" value="HTH_MARR_2"/>
    <property type="match status" value="1"/>
</dbReference>
<evidence type="ECO:0000259" key="1">
    <source>
        <dbReference type="PROSITE" id="PS50995"/>
    </source>
</evidence>
<dbReference type="PANTHER" id="PTHR33164">
    <property type="entry name" value="TRANSCRIPTIONAL REGULATOR, MARR FAMILY"/>
    <property type="match status" value="1"/>
</dbReference>
<dbReference type="InterPro" id="IPR000835">
    <property type="entry name" value="HTH_MarR-typ"/>
</dbReference>
<feature type="domain" description="HTH marR-type" evidence="1">
    <location>
        <begin position="1"/>
        <end position="128"/>
    </location>
</feature>
<reference evidence="3" key="1">
    <citation type="journal article" date="2019" name="Int. J. Syst. Evol. Microbiol.">
        <title>The Global Catalogue of Microorganisms (GCM) 10K type strain sequencing project: providing services to taxonomists for standard genome sequencing and annotation.</title>
        <authorList>
            <consortium name="The Broad Institute Genomics Platform"/>
            <consortium name="The Broad Institute Genome Sequencing Center for Infectious Disease"/>
            <person name="Wu L."/>
            <person name="Ma J."/>
        </authorList>
    </citation>
    <scope>NUCLEOTIDE SEQUENCE [LARGE SCALE GENOMIC DNA]</scope>
    <source>
        <strain evidence="3">JCM 16026</strain>
    </source>
</reference>
<accession>A0ABP5MEZ0</accession>
<keyword evidence="3" id="KW-1185">Reference proteome</keyword>
<comment type="caution">
    <text evidence="2">The sequence shown here is derived from an EMBL/GenBank/DDBJ whole genome shotgun (WGS) entry which is preliminary data.</text>
</comment>
<dbReference type="EMBL" id="BAAAQT010000005">
    <property type="protein sequence ID" value="GAA2173117.1"/>
    <property type="molecule type" value="Genomic_DNA"/>
</dbReference>
<dbReference type="InterPro" id="IPR039422">
    <property type="entry name" value="MarR/SlyA-like"/>
</dbReference>
<dbReference type="Pfam" id="PF12802">
    <property type="entry name" value="MarR_2"/>
    <property type="match status" value="1"/>
</dbReference>
<name>A0ABP5MEZ0_9MICO</name>
<dbReference type="InterPro" id="IPR036388">
    <property type="entry name" value="WH-like_DNA-bd_sf"/>
</dbReference>
<dbReference type="Gene3D" id="1.10.10.10">
    <property type="entry name" value="Winged helix-like DNA-binding domain superfamily/Winged helix DNA-binding domain"/>
    <property type="match status" value="1"/>
</dbReference>
<dbReference type="InterPro" id="IPR036390">
    <property type="entry name" value="WH_DNA-bd_sf"/>
</dbReference>
<dbReference type="SMART" id="SM00347">
    <property type="entry name" value="HTH_MARR"/>
    <property type="match status" value="1"/>
</dbReference>
<evidence type="ECO:0000313" key="2">
    <source>
        <dbReference type="EMBL" id="GAA2173117.1"/>
    </source>
</evidence>
<proteinExistence type="predicted"/>
<protein>
    <submittedName>
        <fullName evidence="2">MarR family winged helix-turn-helix transcriptional regulator</fullName>
    </submittedName>
</protein>
<dbReference type="PANTHER" id="PTHR33164:SF43">
    <property type="entry name" value="HTH-TYPE TRANSCRIPTIONAL REPRESSOR YETL"/>
    <property type="match status" value="1"/>
</dbReference>
<organism evidence="2 3">
    <name type="scientific">Agrococcus versicolor</name>
    <dbReference type="NCBI Taxonomy" id="501482"/>
    <lineage>
        <taxon>Bacteria</taxon>
        <taxon>Bacillati</taxon>
        <taxon>Actinomycetota</taxon>
        <taxon>Actinomycetes</taxon>
        <taxon>Micrococcales</taxon>
        <taxon>Microbacteriaceae</taxon>
        <taxon>Agrococcus</taxon>
    </lineage>
</organism>
<gene>
    <name evidence="2" type="ORF">GCM10009846_13760</name>
</gene>
<dbReference type="Proteomes" id="UP001501599">
    <property type="component" value="Unassembled WGS sequence"/>
</dbReference>
<dbReference type="SUPFAM" id="SSF46785">
    <property type="entry name" value="Winged helix' DNA-binding domain"/>
    <property type="match status" value="1"/>
</dbReference>